<feature type="disulfide bond" evidence="1">
    <location>
        <begin position="263"/>
        <end position="272"/>
    </location>
</feature>
<dbReference type="OrthoDB" id="10040561at2759"/>
<name>A0A2A6CBY8_PRIPA</name>
<dbReference type="PROSITE" id="PS50026">
    <property type="entry name" value="EGF_3"/>
    <property type="match status" value="2"/>
</dbReference>
<dbReference type="CDD" id="cd00054">
    <property type="entry name" value="EGF_CA"/>
    <property type="match status" value="1"/>
</dbReference>
<dbReference type="InterPro" id="IPR000742">
    <property type="entry name" value="EGF"/>
</dbReference>
<keyword evidence="3" id="KW-1185">Reference proteome</keyword>
<dbReference type="AlphaFoldDB" id="A0A2A6CBY8"/>
<dbReference type="Gene3D" id="2.10.25.10">
    <property type="entry name" value="Laminin"/>
    <property type="match status" value="1"/>
</dbReference>
<dbReference type="SMART" id="SM00181">
    <property type="entry name" value="EGF"/>
    <property type="match status" value="2"/>
</dbReference>
<gene>
    <name evidence="2" type="primary">WBGene00106757</name>
</gene>
<keyword evidence="1" id="KW-0245">EGF-like domain</keyword>
<dbReference type="PROSITE" id="PS01186">
    <property type="entry name" value="EGF_2"/>
    <property type="match status" value="1"/>
</dbReference>
<sequence length="276" mass="28421">MQFRYLSIFALSALVYSIRADEEEAWKAVTAHNEIEDAAKHTSNTIEDNVNKLKNTMDNTVCDRSTVEDGSHRRASCLTSTAERVISLTRRTTVTHVSRLILRLICSALLVAGSPGLLARLSGFLAAPPAAGAAAAAGEDPAAAGGGGRGAEAAVGGGVAVVAGAAAAAAAGAGDVIWREGTVHELNATVHHSDNSLDGLKACTSETHCNNRGTCLGTASAYFCICNLGTSGKNCQDTTCDSARDCNGRGFCLGTTTDLTCLCNLGFSGKHCEAKN</sequence>
<accession>A0A2A6CBY8</accession>
<reference evidence="3" key="1">
    <citation type="journal article" date="2008" name="Nat. Genet.">
        <title>The Pristionchus pacificus genome provides a unique perspective on nematode lifestyle and parasitism.</title>
        <authorList>
            <person name="Dieterich C."/>
            <person name="Clifton S.W."/>
            <person name="Schuster L.N."/>
            <person name="Chinwalla A."/>
            <person name="Delehaunty K."/>
            <person name="Dinkelacker I."/>
            <person name="Fulton L."/>
            <person name="Fulton R."/>
            <person name="Godfrey J."/>
            <person name="Minx P."/>
            <person name="Mitreva M."/>
            <person name="Roeseler W."/>
            <person name="Tian H."/>
            <person name="Witte H."/>
            <person name="Yang S.P."/>
            <person name="Wilson R.K."/>
            <person name="Sommer R.J."/>
        </authorList>
    </citation>
    <scope>NUCLEOTIDE SEQUENCE [LARGE SCALE GENOMIC DNA]</scope>
    <source>
        <strain evidence="3">PS312</strain>
    </source>
</reference>
<evidence type="ECO:0000256" key="1">
    <source>
        <dbReference type="PROSITE-ProRule" id="PRU00076"/>
    </source>
</evidence>
<keyword evidence="1" id="KW-1015">Disulfide bond</keyword>
<comment type="caution">
    <text evidence="1">Lacks conserved residue(s) required for the propagation of feature annotation.</text>
</comment>
<dbReference type="PROSITE" id="PS00022">
    <property type="entry name" value="EGF_1"/>
    <property type="match status" value="2"/>
</dbReference>
<dbReference type="EnsemblMetazoa" id="PPA17203.1">
    <property type="protein sequence ID" value="PPA17203.1"/>
    <property type="gene ID" value="WBGene00106757"/>
</dbReference>
<dbReference type="Proteomes" id="UP000005239">
    <property type="component" value="Unassembled WGS sequence"/>
</dbReference>
<organism evidence="2 3">
    <name type="scientific">Pristionchus pacificus</name>
    <name type="common">Parasitic nematode worm</name>
    <dbReference type="NCBI Taxonomy" id="54126"/>
    <lineage>
        <taxon>Eukaryota</taxon>
        <taxon>Metazoa</taxon>
        <taxon>Ecdysozoa</taxon>
        <taxon>Nematoda</taxon>
        <taxon>Chromadorea</taxon>
        <taxon>Rhabditida</taxon>
        <taxon>Rhabditina</taxon>
        <taxon>Diplogasteromorpha</taxon>
        <taxon>Diplogasteroidea</taxon>
        <taxon>Neodiplogasteridae</taxon>
        <taxon>Pristionchus</taxon>
    </lineage>
</organism>
<dbReference type="SUPFAM" id="SSF57196">
    <property type="entry name" value="EGF/Laminin"/>
    <property type="match status" value="2"/>
</dbReference>
<evidence type="ECO:0000313" key="2">
    <source>
        <dbReference type="EnsemblMetazoa" id="PPA17203.1"/>
    </source>
</evidence>
<reference evidence="2" key="2">
    <citation type="submission" date="2022-06" db="UniProtKB">
        <authorList>
            <consortium name="EnsemblMetazoa"/>
        </authorList>
    </citation>
    <scope>IDENTIFICATION</scope>
    <source>
        <strain evidence="2">PS312</strain>
    </source>
</reference>
<accession>A0A8R1YGW0</accession>
<proteinExistence type="predicted"/>
<evidence type="ECO:0000313" key="3">
    <source>
        <dbReference type="Proteomes" id="UP000005239"/>
    </source>
</evidence>
<protein>
    <submittedName>
        <fullName evidence="2">EGF domain-containing protein</fullName>
    </submittedName>
</protein>
<feature type="disulfide bond" evidence="1">
    <location>
        <begin position="226"/>
        <end position="235"/>
    </location>
</feature>